<proteinExistence type="predicted"/>
<reference evidence="1" key="1">
    <citation type="submission" date="2014-05" db="EMBL/GenBank/DDBJ databases">
        <authorList>
            <person name="Chronopoulou M."/>
        </authorList>
    </citation>
    <scope>NUCLEOTIDE SEQUENCE</scope>
    <source>
        <tissue evidence="1">Whole organism</tissue>
    </source>
</reference>
<dbReference type="AlphaFoldDB" id="A0A0K2T6Y8"/>
<name>A0A0K2T6Y8_LEPSM</name>
<sequence>MDARTSITINIRSGKSSDFRFLLSYDPGCFEGRVYGLGEANH</sequence>
<organism evidence="1">
    <name type="scientific">Lepeophtheirus salmonis</name>
    <name type="common">Salmon louse</name>
    <name type="synonym">Caligus salmonis</name>
    <dbReference type="NCBI Taxonomy" id="72036"/>
    <lineage>
        <taxon>Eukaryota</taxon>
        <taxon>Metazoa</taxon>
        <taxon>Ecdysozoa</taxon>
        <taxon>Arthropoda</taxon>
        <taxon>Crustacea</taxon>
        <taxon>Multicrustacea</taxon>
        <taxon>Hexanauplia</taxon>
        <taxon>Copepoda</taxon>
        <taxon>Siphonostomatoida</taxon>
        <taxon>Caligidae</taxon>
        <taxon>Lepeophtheirus</taxon>
    </lineage>
</organism>
<protein>
    <submittedName>
        <fullName evidence="1">Uncharacterized protein</fullName>
    </submittedName>
</protein>
<evidence type="ECO:0000313" key="1">
    <source>
        <dbReference type="EMBL" id="CDW21575.1"/>
    </source>
</evidence>
<accession>A0A0K2T6Y8</accession>
<dbReference type="EMBL" id="HACA01004214">
    <property type="protein sequence ID" value="CDW21575.1"/>
    <property type="molecule type" value="Transcribed_RNA"/>
</dbReference>